<dbReference type="InterPro" id="IPR029058">
    <property type="entry name" value="AB_hydrolase_fold"/>
</dbReference>
<gene>
    <name evidence="3" type="ORF">J3U87_26485</name>
</gene>
<sequence length="244" mass="28144">MTHALTVFAFPFAGGNRFSYRELSDRLPADIRLHTFDYPGHGSRFKEAPLADLDRITEDAFNQIRAQLETPYVIYGHSMGAQVGFKVVHRLWEAGLPMPRMVMFSGRKAPENWHRDEHYHHLPKEAFFKKISDLGGCPPAFLANPELRDLFEPILRADFQSLELYEVTPSPRPLEIPIAVVTGTEEDIEPEHIANWQNETRQPLIRHQIEGGHFFIVERIEAFSTWMIETFSQCLELADQSQSR</sequence>
<dbReference type="SUPFAM" id="SSF53474">
    <property type="entry name" value="alpha/beta-Hydrolases"/>
    <property type="match status" value="1"/>
</dbReference>
<dbReference type="InterPro" id="IPR012223">
    <property type="entry name" value="TEII"/>
</dbReference>
<comment type="similarity">
    <text evidence="1">Belongs to the thioesterase family.</text>
</comment>
<evidence type="ECO:0000256" key="1">
    <source>
        <dbReference type="ARBA" id="ARBA00007169"/>
    </source>
</evidence>
<dbReference type="EMBL" id="CP071793">
    <property type="protein sequence ID" value="QTD49149.1"/>
    <property type="molecule type" value="Genomic_DNA"/>
</dbReference>
<dbReference type="InterPro" id="IPR001031">
    <property type="entry name" value="Thioesterase"/>
</dbReference>
<reference evidence="3" key="1">
    <citation type="submission" date="2021-03" db="EMBL/GenBank/DDBJ databases">
        <title>Acanthopleuribacteraceae sp. M133.</title>
        <authorList>
            <person name="Wang G."/>
        </authorList>
    </citation>
    <scope>NUCLEOTIDE SEQUENCE</scope>
    <source>
        <strain evidence="3">M133</strain>
    </source>
</reference>
<accession>A0A8A4TGE7</accession>
<keyword evidence="4" id="KW-1185">Reference proteome</keyword>
<dbReference type="KEGG" id="scor:J3U87_26485"/>
<protein>
    <submittedName>
        <fullName evidence="3">Thioesterase</fullName>
    </submittedName>
</protein>
<dbReference type="PANTHER" id="PTHR11487:SF0">
    <property type="entry name" value="S-ACYL FATTY ACID SYNTHASE THIOESTERASE, MEDIUM CHAIN"/>
    <property type="match status" value="1"/>
</dbReference>
<evidence type="ECO:0000259" key="2">
    <source>
        <dbReference type="Pfam" id="PF00975"/>
    </source>
</evidence>
<evidence type="ECO:0000313" key="3">
    <source>
        <dbReference type="EMBL" id="QTD49149.1"/>
    </source>
</evidence>
<organism evidence="3 4">
    <name type="scientific">Sulfidibacter corallicola</name>
    <dbReference type="NCBI Taxonomy" id="2818388"/>
    <lineage>
        <taxon>Bacteria</taxon>
        <taxon>Pseudomonadati</taxon>
        <taxon>Acidobacteriota</taxon>
        <taxon>Holophagae</taxon>
        <taxon>Acanthopleuribacterales</taxon>
        <taxon>Acanthopleuribacteraceae</taxon>
        <taxon>Sulfidibacter</taxon>
    </lineage>
</organism>
<dbReference type="PANTHER" id="PTHR11487">
    <property type="entry name" value="THIOESTERASE"/>
    <property type="match status" value="1"/>
</dbReference>
<dbReference type="AlphaFoldDB" id="A0A8A4TGE7"/>
<feature type="domain" description="Thioesterase" evidence="2">
    <location>
        <begin position="6"/>
        <end position="222"/>
    </location>
</feature>
<dbReference type="Gene3D" id="3.40.50.1820">
    <property type="entry name" value="alpha/beta hydrolase"/>
    <property type="match status" value="1"/>
</dbReference>
<dbReference type="GO" id="GO:0008610">
    <property type="term" value="P:lipid biosynthetic process"/>
    <property type="evidence" value="ECO:0007669"/>
    <property type="project" value="TreeGrafter"/>
</dbReference>
<dbReference type="Pfam" id="PF00975">
    <property type="entry name" value="Thioesterase"/>
    <property type="match status" value="1"/>
</dbReference>
<dbReference type="RefSeq" id="WP_237378790.1">
    <property type="nucleotide sequence ID" value="NZ_CP071793.1"/>
</dbReference>
<evidence type="ECO:0000313" key="4">
    <source>
        <dbReference type="Proteomes" id="UP000663929"/>
    </source>
</evidence>
<name>A0A8A4TGE7_SULCO</name>
<proteinExistence type="inferred from homology"/>
<dbReference type="Proteomes" id="UP000663929">
    <property type="component" value="Chromosome"/>
</dbReference>